<accession>X1E5X6</accession>
<sequence>GNCGESASIDVLNTKQKWEKQGIGTNVVYLVGHGSIRREVMGNAPRKATLEEIEKMKSLTRKAMEEGAWGMSTGLEYIPGRFADTEEVIEIIRVVAEYNGIHTTHMRDEAGRIIEAIKEIIRITEKTGVRSIISHLKVTGKNNWGLMKKAVQTIADARSRRIYITADQYPYIKSAPIGLLSTFLEIPKDMQPLSKLRAQVYRNQWPEKDREKALAAYHRELIKALKDKEKRDMIKQLTVKGRPNDPSAVAMWGWHDFTILVAPKNKHLEGKNFIDIARELGRD</sequence>
<reference evidence="1" key="1">
    <citation type="journal article" date="2014" name="Front. Microbiol.">
        <title>High frequency of phylogenetically diverse reductive dehalogenase-homologous genes in deep subseafloor sedimentary metagenomes.</title>
        <authorList>
            <person name="Kawai M."/>
            <person name="Futagami T."/>
            <person name="Toyoda A."/>
            <person name="Takaki Y."/>
            <person name="Nishi S."/>
            <person name="Hori S."/>
            <person name="Arai W."/>
            <person name="Tsubouchi T."/>
            <person name="Morono Y."/>
            <person name="Uchiyama I."/>
            <person name="Ito T."/>
            <person name="Fujiyama A."/>
            <person name="Inagaki F."/>
            <person name="Takami H."/>
        </authorList>
    </citation>
    <scope>NUCLEOTIDE SEQUENCE</scope>
    <source>
        <strain evidence="1">Expedition CK06-06</strain>
    </source>
</reference>
<name>X1E5X6_9ZZZZ</name>
<protein>
    <recommendedName>
        <fullName evidence="2">Amidohydrolase 3 domain-containing protein</fullName>
    </recommendedName>
</protein>
<evidence type="ECO:0008006" key="2">
    <source>
        <dbReference type="Google" id="ProtNLM"/>
    </source>
</evidence>
<evidence type="ECO:0000313" key="1">
    <source>
        <dbReference type="EMBL" id="GAH04048.1"/>
    </source>
</evidence>
<dbReference type="SUPFAM" id="SSF51556">
    <property type="entry name" value="Metallo-dependent hydrolases"/>
    <property type="match status" value="1"/>
</dbReference>
<gene>
    <name evidence="1" type="ORF">S01H4_44138</name>
</gene>
<feature type="non-terminal residue" evidence="1">
    <location>
        <position position="283"/>
    </location>
</feature>
<feature type="non-terminal residue" evidence="1">
    <location>
        <position position="1"/>
    </location>
</feature>
<organism evidence="1">
    <name type="scientific">marine sediment metagenome</name>
    <dbReference type="NCBI Taxonomy" id="412755"/>
    <lineage>
        <taxon>unclassified sequences</taxon>
        <taxon>metagenomes</taxon>
        <taxon>ecological metagenomes</taxon>
    </lineage>
</organism>
<comment type="caution">
    <text evidence="1">The sequence shown here is derived from an EMBL/GenBank/DDBJ whole genome shotgun (WGS) entry which is preliminary data.</text>
</comment>
<proteinExistence type="predicted"/>
<dbReference type="EMBL" id="BART01024434">
    <property type="protein sequence ID" value="GAH04048.1"/>
    <property type="molecule type" value="Genomic_DNA"/>
</dbReference>
<dbReference type="InterPro" id="IPR032466">
    <property type="entry name" value="Metal_Hydrolase"/>
</dbReference>
<dbReference type="AlphaFoldDB" id="X1E5X6"/>
<dbReference type="Gene3D" id="3.20.20.140">
    <property type="entry name" value="Metal-dependent hydrolases"/>
    <property type="match status" value="1"/>
</dbReference>